<feature type="region of interest" description="Disordered" evidence="1">
    <location>
        <begin position="326"/>
        <end position="346"/>
    </location>
</feature>
<dbReference type="Pfam" id="PF09423">
    <property type="entry name" value="PhoD"/>
    <property type="match status" value="1"/>
</dbReference>
<dbReference type="RefSeq" id="WP_145350140.1">
    <property type="nucleotide sequence ID" value="NZ_CP036262.1"/>
</dbReference>
<keyword evidence="4" id="KW-0378">Hydrolase</keyword>
<dbReference type="CDD" id="cd07389">
    <property type="entry name" value="MPP_PhoD"/>
    <property type="match status" value="1"/>
</dbReference>
<dbReference type="InterPro" id="IPR032093">
    <property type="entry name" value="PhoD_N"/>
</dbReference>
<feature type="domain" description="PhoD-like phosphatase metallophosphatase" evidence="2">
    <location>
        <begin position="167"/>
        <end position="501"/>
    </location>
</feature>
<dbReference type="PANTHER" id="PTHR43606:SF2">
    <property type="entry name" value="ALKALINE PHOSPHATASE FAMILY PROTEIN (AFU_ORTHOLOGUE AFUA_5G03860)"/>
    <property type="match status" value="1"/>
</dbReference>
<name>A0A517MAR9_9BACT</name>
<dbReference type="InterPro" id="IPR052900">
    <property type="entry name" value="Phospholipid_Metab_Enz"/>
</dbReference>
<dbReference type="Pfam" id="PF16655">
    <property type="entry name" value="PhoD_N"/>
    <property type="match status" value="1"/>
</dbReference>
<reference evidence="4 5" key="1">
    <citation type="submission" date="2019-02" db="EMBL/GenBank/DDBJ databases">
        <title>Deep-cultivation of Planctomycetes and their phenomic and genomic characterization uncovers novel biology.</title>
        <authorList>
            <person name="Wiegand S."/>
            <person name="Jogler M."/>
            <person name="Boedeker C."/>
            <person name="Pinto D."/>
            <person name="Vollmers J."/>
            <person name="Rivas-Marin E."/>
            <person name="Kohn T."/>
            <person name="Peeters S.H."/>
            <person name="Heuer A."/>
            <person name="Rast P."/>
            <person name="Oberbeckmann S."/>
            <person name="Bunk B."/>
            <person name="Jeske O."/>
            <person name="Meyerdierks A."/>
            <person name="Storesund J.E."/>
            <person name="Kallscheuer N."/>
            <person name="Luecker S."/>
            <person name="Lage O.M."/>
            <person name="Pohl T."/>
            <person name="Merkel B.J."/>
            <person name="Hornburger P."/>
            <person name="Mueller R.-W."/>
            <person name="Bruemmer F."/>
            <person name="Labrenz M."/>
            <person name="Spormann A.M."/>
            <person name="Op den Camp H."/>
            <person name="Overmann J."/>
            <person name="Amann R."/>
            <person name="Jetten M.S.M."/>
            <person name="Mascher T."/>
            <person name="Medema M.H."/>
            <person name="Devos D.P."/>
            <person name="Kaster A.-K."/>
            <person name="Ovreas L."/>
            <person name="Rohde M."/>
            <person name="Galperin M.Y."/>
            <person name="Jogler C."/>
        </authorList>
    </citation>
    <scope>NUCLEOTIDE SEQUENCE [LARGE SCALE GENOMIC DNA]</scope>
    <source>
        <strain evidence="4 5">FF011L</strain>
    </source>
</reference>
<sequence>MTHFQPNAKQIRAALRDQGGLNRRLLLAYSASLASLPLLGRTSWADPSPKFSEDPFTLGIASGDPNSTGMVLWTKLAPQPMQPFGGMPANAVEVRWEIASDESMNKVVASGTTVATPQLGHSVHVEVDGLSPDHWYWYRFTAGDAVSPIGRTRTMPAMETLPEKLQFAFASCQNYEQGLFTAYEQMAEDELDLVFHLGDYIYEYEAGRNGKVRTHHGKEIESLEDYRIRHNQYRGDAQLQAMHARCPWLVTWDDHEFDNNCAADISEQKGIDVADFLIRRANAYQAYYEMMPLRTTCLPQGPEMQLYRTASFGRLANFQILDTRQYRSDQPNNDRRSPLNEAASAKTNTLLGDKQKNWLGKSLLQSEATWNVLAQQVMMGMVGFQGKSEAQEYSMDQWPGYNAERRQLLQFLTDRRVANPIVLTGDIHCNWVNNLRLDDQRPETPVLATEFVGTSISSGGNGAAKPKDHDWLRSHNPGIQFYNRERGYVRCTLTPENWVSDYVVVDDVLKPGGTSQTRASFVVESGRPGAFSA</sequence>
<dbReference type="InterPro" id="IPR029052">
    <property type="entry name" value="Metallo-depent_PP-like"/>
</dbReference>
<dbReference type="KEGG" id="rml:FF011L_07110"/>
<gene>
    <name evidence="4" type="primary">phoD_2</name>
    <name evidence="4" type="ORF">FF011L_07110</name>
</gene>
<evidence type="ECO:0000259" key="3">
    <source>
        <dbReference type="Pfam" id="PF16655"/>
    </source>
</evidence>
<accession>A0A517MAR9</accession>
<dbReference type="InterPro" id="IPR018946">
    <property type="entry name" value="PhoD-like_MPP"/>
</dbReference>
<keyword evidence="5" id="KW-1185">Reference proteome</keyword>
<dbReference type="Gene3D" id="2.60.40.380">
    <property type="entry name" value="Purple acid phosphatase-like, N-terminal"/>
    <property type="match status" value="1"/>
</dbReference>
<dbReference type="OrthoDB" id="9763616at2"/>
<dbReference type="Proteomes" id="UP000320672">
    <property type="component" value="Chromosome"/>
</dbReference>
<dbReference type="GO" id="GO:0004035">
    <property type="term" value="F:alkaline phosphatase activity"/>
    <property type="evidence" value="ECO:0007669"/>
    <property type="project" value="UniProtKB-EC"/>
</dbReference>
<dbReference type="SUPFAM" id="SSF56300">
    <property type="entry name" value="Metallo-dependent phosphatases"/>
    <property type="match status" value="1"/>
</dbReference>
<feature type="compositionally biased region" description="Basic and acidic residues" evidence="1">
    <location>
        <begin position="326"/>
        <end position="338"/>
    </location>
</feature>
<feature type="domain" description="Phospholipase D N-terminal" evidence="3">
    <location>
        <begin position="58"/>
        <end position="154"/>
    </location>
</feature>
<dbReference type="AlphaFoldDB" id="A0A517MAR9"/>
<organism evidence="4 5">
    <name type="scientific">Roseimaritima multifibrata</name>
    <dbReference type="NCBI Taxonomy" id="1930274"/>
    <lineage>
        <taxon>Bacteria</taxon>
        <taxon>Pseudomonadati</taxon>
        <taxon>Planctomycetota</taxon>
        <taxon>Planctomycetia</taxon>
        <taxon>Pirellulales</taxon>
        <taxon>Pirellulaceae</taxon>
        <taxon>Roseimaritima</taxon>
    </lineage>
</organism>
<evidence type="ECO:0000313" key="5">
    <source>
        <dbReference type="Proteomes" id="UP000320672"/>
    </source>
</evidence>
<dbReference type="EMBL" id="CP036262">
    <property type="protein sequence ID" value="QDS91975.1"/>
    <property type="molecule type" value="Genomic_DNA"/>
</dbReference>
<dbReference type="EC" id="3.1.3.1" evidence="4"/>
<dbReference type="InterPro" id="IPR038607">
    <property type="entry name" value="PhoD-like_sf"/>
</dbReference>
<protein>
    <submittedName>
        <fullName evidence="4">Alkaline phosphatase D</fullName>
        <ecNumber evidence="4">3.1.3.1</ecNumber>
    </submittedName>
</protein>
<dbReference type="PANTHER" id="PTHR43606">
    <property type="entry name" value="PHOSPHATASE, PUTATIVE (AFU_ORTHOLOGUE AFUA_6G08710)-RELATED"/>
    <property type="match status" value="1"/>
</dbReference>
<evidence type="ECO:0000313" key="4">
    <source>
        <dbReference type="EMBL" id="QDS91975.1"/>
    </source>
</evidence>
<evidence type="ECO:0000256" key="1">
    <source>
        <dbReference type="SAM" id="MobiDB-lite"/>
    </source>
</evidence>
<proteinExistence type="predicted"/>
<evidence type="ECO:0000259" key="2">
    <source>
        <dbReference type="Pfam" id="PF09423"/>
    </source>
</evidence>
<dbReference type="Gene3D" id="3.60.21.70">
    <property type="entry name" value="PhoD-like phosphatase"/>
    <property type="match status" value="1"/>
</dbReference>